<comment type="caution">
    <text evidence="2">The sequence shown here is derived from an EMBL/GenBank/DDBJ whole genome shotgun (WGS) entry which is preliminary data.</text>
</comment>
<reference evidence="3" key="1">
    <citation type="journal article" date="2019" name="Int. J. Syst. Evol. Microbiol.">
        <title>The Global Catalogue of Microorganisms (GCM) 10K type strain sequencing project: providing services to taxonomists for standard genome sequencing and annotation.</title>
        <authorList>
            <consortium name="The Broad Institute Genomics Platform"/>
            <consortium name="The Broad Institute Genome Sequencing Center for Infectious Disease"/>
            <person name="Wu L."/>
            <person name="Ma J."/>
        </authorList>
    </citation>
    <scope>NUCLEOTIDE SEQUENCE [LARGE SCALE GENOMIC DNA]</scope>
    <source>
        <strain evidence="3">CCM 8905</strain>
    </source>
</reference>
<evidence type="ECO:0000313" key="2">
    <source>
        <dbReference type="EMBL" id="MFC6206293.1"/>
    </source>
</evidence>
<gene>
    <name evidence="2" type="ORF">ACFP1G_02215</name>
</gene>
<dbReference type="RefSeq" id="WP_125692186.1">
    <property type="nucleotide sequence ID" value="NZ_JBHSSK010000007.1"/>
</dbReference>
<organism evidence="2 3">
    <name type="scientific">Levilactobacillus tongjiangensis</name>
    <dbReference type="NCBI Taxonomy" id="2486023"/>
    <lineage>
        <taxon>Bacteria</taxon>
        <taxon>Bacillati</taxon>
        <taxon>Bacillota</taxon>
        <taxon>Bacilli</taxon>
        <taxon>Lactobacillales</taxon>
        <taxon>Lactobacillaceae</taxon>
        <taxon>Levilactobacillus</taxon>
    </lineage>
</organism>
<evidence type="ECO:0000313" key="3">
    <source>
        <dbReference type="Proteomes" id="UP001596254"/>
    </source>
</evidence>
<accession>A0ABW1SQB0</accession>
<feature type="transmembrane region" description="Helical" evidence="1">
    <location>
        <begin position="5"/>
        <end position="23"/>
    </location>
</feature>
<dbReference type="Proteomes" id="UP001596254">
    <property type="component" value="Unassembled WGS sequence"/>
</dbReference>
<name>A0ABW1SQB0_9LACO</name>
<feature type="transmembrane region" description="Helical" evidence="1">
    <location>
        <begin position="66"/>
        <end position="85"/>
    </location>
</feature>
<evidence type="ECO:0000256" key="1">
    <source>
        <dbReference type="SAM" id="Phobius"/>
    </source>
</evidence>
<feature type="transmembrane region" description="Helical" evidence="1">
    <location>
        <begin position="97"/>
        <end position="115"/>
    </location>
</feature>
<feature type="transmembrane region" description="Helical" evidence="1">
    <location>
        <begin position="43"/>
        <end position="59"/>
    </location>
</feature>
<dbReference type="EMBL" id="JBHSSK010000007">
    <property type="protein sequence ID" value="MFC6206293.1"/>
    <property type="molecule type" value="Genomic_DNA"/>
</dbReference>
<keyword evidence="3" id="KW-1185">Reference proteome</keyword>
<keyword evidence="1" id="KW-0812">Transmembrane</keyword>
<protein>
    <submittedName>
        <fullName evidence="2">Uncharacterized protein</fullName>
    </submittedName>
</protein>
<sequence length="120" mass="13683">MQKLYVFVPLLNVVGCLYFLLIISLEPAQTSLGLDLVWEQPDVLLVGGMLFIVLATSVAKSRLAKMLGLIINMVVIGMMSVFLWWLHVPVLVTDYLWLWALLMIFNVCLIGWGWMQLWGK</sequence>
<proteinExistence type="predicted"/>
<keyword evidence="1" id="KW-1133">Transmembrane helix</keyword>
<keyword evidence="1" id="KW-0472">Membrane</keyword>